<dbReference type="InterPro" id="IPR029069">
    <property type="entry name" value="HotDog_dom_sf"/>
</dbReference>
<feature type="domain" description="Peroxisomal multifunctional enzyme type 2-like N-terminal" evidence="2">
    <location>
        <begin position="20"/>
        <end position="135"/>
    </location>
</feature>
<dbReference type="EMBL" id="JADGIZ020000032">
    <property type="protein sequence ID" value="KAL2914525.1"/>
    <property type="molecule type" value="Genomic_DNA"/>
</dbReference>
<dbReference type="InterPro" id="IPR054357">
    <property type="entry name" value="MFE-2_N"/>
</dbReference>
<keyword evidence="4" id="KW-1185">Reference proteome</keyword>
<protein>
    <recommendedName>
        <fullName evidence="5">MaoC-like domain-containing protein</fullName>
    </recommendedName>
</protein>
<dbReference type="Proteomes" id="UP001527925">
    <property type="component" value="Unassembled WGS sequence"/>
</dbReference>
<organism evidence="3 4">
    <name type="scientific">Polyrhizophydium stewartii</name>
    <dbReference type="NCBI Taxonomy" id="2732419"/>
    <lineage>
        <taxon>Eukaryota</taxon>
        <taxon>Fungi</taxon>
        <taxon>Fungi incertae sedis</taxon>
        <taxon>Chytridiomycota</taxon>
        <taxon>Chytridiomycota incertae sedis</taxon>
        <taxon>Chytridiomycetes</taxon>
        <taxon>Rhizophydiales</taxon>
        <taxon>Rhizophydiales incertae sedis</taxon>
        <taxon>Polyrhizophydium</taxon>
    </lineage>
</organism>
<dbReference type="InterPro" id="IPR002539">
    <property type="entry name" value="MaoC-like_dom"/>
</dbReference>
<proteinExistence type="predicted"/>
<comment type="caution">
    <text evidence="3">The sequence shown here is derived from an EMBL/GenBank/DDBJ whole genome shotgun (WGS) entry which is preliminary data.</text>
</comment>
<dbReference type="PANTHER" id="PTHR13078">
    <property type="entry name" value="PEROXISOMAL MULTIFUNCTIONAL ENZYME TYPE 2-RELATED"/>
    <property type="match status" value="1"/>
</dbReference>
<accession>A0ABR4N4Y6</accession>
<sequence>MGDLSKAVGFELASLPVGWNQRDLLLYAATIGTRADELNLNYELHPKWAPFPTYPLVLGLKGDSQTITDFAKMVSHGGDIPLPPFDRTRVVHAEQTIQVLKPIPANSGPGWKITKRVTGIKDTGKGIIMEQENCLVSPSGEIHTRMFGSSFYVGATHQKGFSKFIVQKPEGANPPSRAPDMVHADHLSQSLAVDPKLGKSMGFGGVILHGLCFYGFAAHAVLAHFGNSDPSRFVSMAARFASPVVPGQTVETLAWKESRADGDYITFIQRIKETGKVNLSNGLIVLKPASAGARL</sequence>
<evidence type="ECO:0000313" key="3">
    <source>
        <dbReference type="EMBL" id="KAL2914525.1"/>
    </source>
</evidence>
<dbReference type="PANTHER" id="PTHR13078:SF57">
    <property type="entry name" value="DEHYDRATASE, PUTATIVE (AFU_ORTHOLOGUE AFUA_5G00640)-RELATED"/>
    <property type="match status" value="1"/>
</dbReference>
<evidence type="ECO:0008006" key="5">
    <source>
        <dbReference type="Google" id="ProtNLM"/>
    </source>
</evidence>
<gene>
    <name evidence="3" type="ORF">HK105_205874</name>
</gene>
<dbReference type="SUPFAM" id="SSF54637">
    <property type="entry name" value="Thioesterase/thiol ester dehydrase-isomerase"/>
    <property type="match status" value="2"/>
</dbReference>
<name>A0ABR4N4Y6_9FUNG</name>
<dbReference type="Gene3D" id="3.10.129.10">
    <property type="entry name" value="Hotdog Thioesterase"/>
    <property type="match status" value="2"/>
</dbReference>
<evidence type="ECO:0000259" key="2">
    <source>
        <dbReference type="Pfam" id="PF22622"/>
    </source>
</evidence>
<evidence type="ECO:0000259" key="1">
    <source>
        <dbReference type="Pfam" id="PF01575"/>
    </source>
</evidence>
<feature type="domain" description="MaoC-like" evidence="1">
    <location>
        <begin position="191"/>
        <end position="265"/>
    </location>
</feature>
<dbReference type="Pfam" id="PF01575">
    <property type="entry name" value="MaoC_dehydratas"/>
    <property type="match status" value="1"/>
</dbReference>
<dbReference type="Pfam" id="PF22622">
    <property type="entry name" value="MFE-2_hydrat-2_N"/>
    <property type="match status" value="1"/>
</dbReference>
<evidence type="ECO:0000313" key="4">
    <source>
        <dbReference type="Proteomes" id="UP001527925"/>
    </source>
</evidence>
<reference evidence="3 4" key="1">
    <citation type="submission" date="2023-09" db="EMBL/GenBank/DDBJ databases">
        <title>Pangenome analysis of Batrachochytrium dendrobatidis and related Chytrids.</title>
        <authorList>
            <person name="Yacoub M.N."/>
            <person name="Stajich J.E."/>
            <person name="James T.Y."/>
        </authorList>
    </citation>
    <scope>NUCLEOTIDE SEQUENCE [LARGE SCALE GENOMIC DNA]</scope>
    <source>
        <strain evidence="3 4">JEL0888</strain>
    </source>
</reference>